<evidence type="ECO:0000256" key="3">
    <source>
        <dbReference type="ARBA" id="ARBA00022737"/>
    </source>
</evidence>
<dbReference type="PANTHER" id="PTHR16442">
    <property type="entry name" value="RING FINGER PROTEIN 17"/>
    <property type="match status" value="1"/>
</dbReference>
<dbReference type="GO" id="GO:0007283">
    <property type="term" value="P:spermatogenesis"/>
    <property type="evidence" value="ECO:0007669"/>
    <property type="project" value="UniProtKB-KW"/>
</dbReference>
<dbReference type="InterPro" id="IPR002999">
    <property type="entry name" value="Tudor"/>
</dbReference>
<dbReference type="InterPro" id="IPR035437">
    <property type="entry name" value="SNase_OB-fold_sf"/>
</dbReference>
<feature type="non-terminal residue" evidence="7">
    <location>
        <position position="1"/>
    </location>
</feature>
<dbReference type="GO" id="GO:0030154">
    <property type="term" value="P:cell differentiation"/>
    <property type="evidence" value="ECO:0007669"/>
    <property type="project" value="UniProtKB-ARBA"/>
</dbReference>
<dbReference type="PROSITE" id="PS51644">
    <property type="entry name" value="HTH_OST"/>
    <property type="match status" value="1"/>
</dbReference>
<dbReference type="Gene3D" id="2.30.30.140">
    <property type="match status" value="1"/>
</dbReference>
<keyword evidence="2" id="KW-0963">Cytoplasm</keyword>
<dbReference type="CDD" id="cd00590">
    <property type="entry name" value="RRM_SF"/>
    <property type="match status" value="1"/>
</dbReference>
<dbReference type="PANTHER" id="PTHR16442:SF1">
    <property type="entry name" value="RING FINGER PROTEIN 17"/>
    <property type="match status" value="1"/>
</dbReference>
<keyword evidence="8" id="KW-1185">Reference proteome</keyword>
<keyword evidence="4" id="KW-0744">Spermatogenesis</keyword>
<feature type="region of interest" description="Disordered" evidence="5">
    <location>
        <begin position="300"/>
        <end position="355"/>
    </location>
</feature>
<dbReference type="InterPro" id="IPR035979">
    <property type="entry name" value="RBD_domain_sf"/>
</dbReference>
<dbReference type="GO" id="GO:0003676">
    <property type="term" value="F:nucleic acid binding"/>
    <property type="evidence" value="ECO:0007669"/>
    <property type="project" value="InterPro"/>
</dbReference>
<evidence type="ECO:0000256" key="2">
    <source>
        <dbReference type="ARBA" id="ARBA00022490"/>
    </source>
</evidence>
<feature type="region of interest" description="Disordered" evidence="5">
    <location>
        <begin position="123"/>
        <end position="163"/>
    </location>
</feature>
<dbReference type="AlphaFoldDB" id="A0AA35U1E6"/>
<protein>
    <submittedName>
        <fullName evidence="7">Tudor domain-containing protein 5</fullName>
    </submittedName>
</protein>
<dbReference type="Gene3D" id="3.30.420.610">
    <property type="entry name" value="LOTUS domain-like"/>
    <property type="match status" value="1"/>
</dbReference>
<comment type="caution">
    <text evidence="7">The sequence shown here is derived from an EMBL/GenBank/DDBJ whole genome shotgun (WGS) entry which is preliminary data.</text>
</comment>
<evidence type="ECO:0000256" key="1">
    <source>
        <dbReference type="ARBA" id="ARBA00004496"/>
    </source>
</evidence>
<dbReference type="InterPro" id="IPR025605">
    <property type="entry name" value="OST-HTH/LOTUS_dom"/>
</dbReference>
<name>A0AA35U1E6_GEOBA</name>
<keyword evidence="3" id="KW-0677">Repeat</keyword>
<reference evidence="7" key="1">
    <citation type="submission" date="2023-03" db="EMBL/GenBank/DDBJ databases">
        <authorList>
            <person name="Steffen K."/>
            <person name="Cardenas P."/>
        </authorList>
    </citation>
    <scope>NUCLEOTIDE SEQUENCE</scope>
</reference>
<dbReference type="SUPFAM" id="SSF54928">
    <property type="entry name" value="RNA-binding domain, RBD"/>
    <property type="match status" value="1"/>
</dbReference>
<dbReference type="SUPFAM" id="SSF63748">
    <property type="entry name" value="Tudor/PWWP/MBT"/>
    <property type="match status" value="1"/>
</dbReference>
<organism evidence="7 8">
    <name type="scientific">Geodia barretti</name>
    <name type="common">Barrett's horny sponge</name>
    <dbReference type="NCBI Taxonomy" id="519541"/>
    <lineage>
        <taxon>Eukaryota</taxon>
        <taxon>Metazoa</taxon>
        <taxon>Porifera</taxon>
        <taxon>Demospongiae</taxon>
        <taxon>Heteroscleromorpha</taxon>
        <taxon>Tetractinellida</taxon>
        <taxon>Astrophorina</taxon>
        <taxon>Geodiidae</taxon>
        <taxon>Geodia</taxon>
    </lineage>
</organism>
<evidence type="ECO:0000256" key="5">
    <source>
        <dbReference type="SAM" id="MobiDB-lite"/>
    </source>
</evidence>
<dbReference type="Gene3D" id="3.30.70.330">
    <property type="match status" value="1"/>
</dbReference>
<dbReference type="Proteomes" id="UP001174909">
    <property type="component" value="Unassembled WGS sequence"/>
</dbReference>
<evidence type="ECO:0000259" key="6">
    <source>
        <dbReference type="PROSITE" id="PS51644"/>
    </source>
</evidence>
<accession>A0AA35U1E6</accession>
<dbReference type="Pfam" id="PF12872">
    <property type="entry name" value="OST-HTH"/>
    <property type="match status" value="1"/>
</dbReference>
<proteinExistence type="predicted"/>
<keyword evidence="4" id="KW-0221">Differentiation</keyword>
<feature type="compositionally biased region" description="Polar residues" evidence="5">
    <location>
        <begin position="300"/>
        <end position="313"/>
    </location>
</feature>
<evidence type="ECO:0000313" key="8">
    <source>
        <dbReference type="Proteomes" id="UP001174909"/>
    </source>
</evidence>
<dbReference type="GO" id="GO:0005737">
    <property type="term" value="C:cytoplasm"/>
    <property type="evidence" value="ECO:0007669"/>
    <property type="project" value="UniProtKB-SubCell"/>
</dbReference>
<comment type="subcellular location">
    <subcellularLocation>
        <location evidence="1">Cytoplasm</location>
    </subcellularLocation>
</comment>
<feature type="domain" description="HTH OST-type" evidence="6">
    <location>
        <begin position="13"/>
        <end position="87"/>
    </location>
</feature>
<sequence>MTSAGKYAGPQDVPEKLQRNVRAFLLASPKGALLGKFCGEYRRLVKESLPWKSLGYSSAAELLRAMPTAARLHYSQKDGDYRVYPVADSNTYLPSWQKKFEEKNLPILSVPPPSPGLNPGVIKPSMTSSVSLSPRKQTQRPPTPDCASSFCSQKRRREGKGRGEGQMKFFAIHVCFRHAPGGAIDCSVVTANAMQKKLPEVMKDSGTPLKIYISGKGYAFVRFVTLAEALKAIELHHRTYVGKTWITVSPAKESVDRFPVAVVNGNSSVSGGKSEEGIVEWAGDGETHTAGDVRHSAKNGSLVHSKQPSQLQRGSHTSSTGGGSASAVQKDGKSSYQLTGGTACPDSSKRSSSSIYNGSQTAAINGSVFWDEAISQGGSLSSDGSWDEELLVSSPFSSGTELGLQTTTVASVRTSNLSEWNLATPELSPHSMPNSDGLIPVRVSRVESPSLVWVQLTSDPESDVAKLSQIITRLEPPRLTEVSEGSICCARLVAEGFRRIKVLQFDNYVAQQQVSVLQIDTGCSLTLPCTQLHSLPPPLSLSAVPPLAMPCRLVGISSTFGGDRWYFYDNQLLWRLIMTKEVYVKKVPRPKSCRLPSPDVPQVTVEMYMDASGEKSVAAVLVSQGMH</sequence>
<dbReference type="InterPro" id="IPR012677">
    <property type="entry name" value="Nucleotide-bd_a/b_plait_sf"/>
</dbReference>
<dbReference type="Gene3D" id="2.40.50.90">
    <property type="match status" value="1"/>
</dbReference>
<dbReference type="EMBL" id="CASHTH010004511">
    <property type="protein sequence ID" value="CAI8058393.1"/>
    <property type="molecule type" value="Genomic_DNA"/>
</dbReference>
<dbReference type="Pfam" id="PF00567">
    <property type="entry name" value="TUDOR"/>
    <property type="match status" value="1"/>
</dbReference>
<dbReference type="InterPro" id="IPR041966">
    <property type="entry name" value="LOTUS-like"/>
</dbReference>
<evidence type="ECO:0000313" key="7">
    <source>
        <dbReference type="EMBL" id="CAI8058393.1"/>
    </source>
</evidence>
<feature type="compositionally biased region" description="Polar residues" evidence="5">
    <location>
        <begin position="125"/>
        <end position="140"/>
    </location>
</feature>
<evidence type="ECO:0000256" key="4">
    <source>
        <dbReference type="ARBA" id="ARBA00022871"/>
    </source>
</evidence>
<gene>
    <name evidence="7" type="ORF">GBAR_LOCUS31753</name>
</gene>